<comment type="caution">
    <text evidence="2">The sequence shown here is derived from an EMBL/GenBank/DDBJ whole genome shotgun (WGS) entry which is preliminary data.</text>
</comment>
<feature type="compositionally biased region" description="Basic residues" evidence="1">
    <location>
        <begin position="133"/>
        <end position="143"/>
    </location>
</feature>
<proteinExistence type="predicted"/>
<evidence type="ECO:0000313" key="3">
    <source>
        <dbReference type="Proteomes" id="UP000248918"/>
    </source>
</evidence>
<organism evidence="2 3">
    <name type="scientific">Paraburkholderia bryophila</name>
    <dbReference type="NCBI Taxonomy" id="420952"/>
    <lineage>
        <taxon>Bacteria</taxon>
        <taxon>Pseudomonadati</taxon>
        <taxon>Pseudomonadota</taxon>
        <taxon>Betaproteobacteria</taxon>
        <taxon>Burkholderiales</taxon>
        <taxon>Burkholderiaceae</taxon>
        <taxon>Paraburkholderia</taxon>
    </lineage>
</organism>
<dbReference type="EMBL" id="QLTK01000041">
    <property type="protein sequence ID" value="RAS19444.1"/>
    <property type="molecule type" value="Genomic_DNA"/>
</dbReference>
<reference evidence="2 3" key="1">
    <citation type="submission" date="2018-06" db="EMBL/GenBank/DDBJ databases">
        <title>Genomic Encyclopedia of Type Strains, Phase III (KMG-III): the genomes of soil and plant-associated and newly described type strains.</title>
        <authorList>
            <person name="Whitman W."/>
        </authorList>
    </citation>
    <scope>NUCLEOTIDE SEQUENCE [LARGE SCALE GENOMIC DNA]</scope>
    <source>
        <strain evidence="2 3">LMG 23644</strain>
    </source>
</reference>
<dbReference type="AlphaFoldDB" id="A0A329BKD0"/>
<feature type="region of interest" description="Disordered" evidence="1">
    <location>
        <begin position="116"/>
        <end position="150"/>
    </location>
</feature>
<dbReference type="Proteomes" id="UP000248918">
    <property type="component" value="Unassembled WGS sequence"/>
</dbReference>
<dbReference type="RefSeq" id="WP_176343149.1">
    <property type="nucleotide sequence ID" value="NZ_CADFFP010000040.1"/>
</dbReference>
<protein>
    <submittedName>
        <fullName evidence="2">Uncharacterized protein</fullName>
    </submittedName>
</protein>
<gene>
    <name evidence="2" type="ORF">BX591_1411</name>
</gene>
<name>A0A329BKD0_9BURK</name>
<sequence length="150" mass="16756">MSKSPKSSRTVLRPSVDAIQYEKLALSAFRLIERQLAQLEKLLTLATSIYQNPAITLDERHRQRTLLGLWIETGEDYRQEVEVDRELYGIIALDAKGVPQTHLTARHATELLMTAGQGASDTGENTSVTGRMPSKRVRTKTSSRRGVVAH</sequence>
<evidence type="ECO:0000313" key="2">
    <source>
        <dbReference type="EMBL" id="RAS19444.1"/>
    </source>
</evidence>
<evidence type="ECO:0000256" key="1">
    <source>
        <dbReference type="SAM" id="MobiDB-lite"/>
    </source>
</evidence>
<feature type="compositionally biased region" description="Polar residues" evidence="1">
    <location>
        <begin position="117"/>
        <end position="129"/>
    </location>
</feature>
<accession>A0A329BKD0</accession>